<organism evidence="2">
    <name type="scientific">Siphoviridae sp. cty3u30</name>
    <dbReference type="NCBI Taxonomy" id="2825744"/>
    <lineage>
        <taxon>Viruses</taxon>
        <taxon>Duplodnaviria</taxon>
        <taxon>Heunggongvirae</taxon>
        <taxon>Uroviricota</taxon>
        <taxon>Caudoviricetes</taxon>
    </lineage>
</organism>
<keyword evidence="1" id="KW-0472">Membrane</keyword>
<sequence>MTGWPLVFTLIGVSVCATKFVDLVESIGTTGRRRKRLN</sequence>
<protein>
    <submittedName>
        <fullName evidence="2">Uncharacterized protein</fullName>
    </submittedName>
</protein>
<keyword evidence="1" id="KW-0812">Transmembrane</keyword>
<evidence type="ECO:0000313" key="2">
    <source>
        <dbReference type="EMBL" id="DAE15071.1"/>
    </source>
</evidence>
<dbReference type="EMBL" id="BK015598">
    <property type="protein sequence ID" value="DAE15071.1"/>
    <property type="molecule type" value="Genomic_DNA"/>
</dbReference>
<name>A0A8S5Q6W4_9CAUD</name>
<proteinExistence type="predicted"/>
<evidence type="ECO:0000256" key="1">
    <source>
        <dbReference type="SAM" id="Phobius"/>
    </source>
</evidence>
<keyword evidence="1" id="KW-1133">Transmembrane helix</keyword>
<reference evidence="2" key="1">
    <citation type="journal article" date="2021" name="Proc. Natl. Acad. Sci. U.S.A.">
        <title>A Catalog of Tens of Thousands of Viruses from Human Metagenomes Reveals Hidden Associations with Chronic Diseases.</title>
        <authorList>
            <person name="Tisza M.J."/>
            <person name="Buck C.B."/>
        </authorList>
    </citation>
    <scope>NUCLEOTIDE SEQUENCE</scope>
    <source>
        <strain evidence="2">Cty3u30</strain>
    </source>
</reference>
<accession>A0A8S5Q6W4</accession>
<feature type="transmembrane region" description="Helical" evidence="1">
    <location>
        <begin position="6"/>
        <end position="28"/>
    </location>
</feature>